<dbReference type="EMBL" id="PQCO01000114">
    <property type="protein sequence ID" value="PUE04694.1"/>
    <property type="molecule type" value="Genomic_DNA"/>
</dbReference>
<dbReference type="Pfam" id="PF17656">
    <property type="entry name" value="ChapFlgA_N"/>
    <property type="match status" value="1"/>
</dbReference>
<comment type="subcellular location">
    <subcellularLocation>
        <location evidence="1">Periplasm</location>
    </subcellularLocation>
</comment>
<keyword evidence="4" id="KW-0732">Signal</keyword>
<dbReference type="CDD" id="cd11614">
    <property type="entry name" value="SAF_CpaB_FlgA_like"/>
    <property type="match status" value="1"/>
</dbReference>
<dbReference type="Pfam" id="PF13144">
    <property type="entry name" value="ChapFlgA"/>
    <property type="match status" value="1"/>
</dbReference>
<dbReference type="InterPro" id="IPR039246">
    <property type="entry name" value="Flagellar_FlgA"/>
</dbReference>
<dbReference type="SMART" id="SM00858">
    <property type="entry name" value="SAF"/>
    <property type="match status" value="1"/>
</dbReference>
<dbReference type="NCBIfam" id="TIGR03170">
    <property type="entry name" value="flgA_cterm"/>
    <property type="match status" value="1"/>
</dbReference>
<evidence type="ECO:0000259" key="8">
    <source>
        <dbReference type="SMART" id="SM00858"/>
    </source>
</evidence>
<evidence type="ECO:0000256" key="1">
    <source>
        <dbReference type="ARBA" id="ARBA00004418"/>
    </source>
</evidence>
<comment type="function">
    <text evidence="6">Involved in the assembly process of the P-ring formation. It may associate with FlgF on the rod constituting a structure essential for the P-ring assembly or may act as a modulator protein for the P-ring assembly.</text>
</comment>
<accession>A0A6N4E0R6</accession>
<feature type="domain" description="SAF" evidence="8">
    <location>
        <begin position="151"/>
        <end position="213"/>
    </location>
</feature>
<feature type="region of interest" description="Disordered" evidence="7">
    <location>
        <begin position="1"/>
        <end position="41"/>
    </location>
</feature>
<dbReference type="PANTHER" id="PTHR36307">
    <property type="entry name" value="FLAGELLA BASAL BODY P-RING FORMATION PROTEIN FLGA"/>
    <property type="match status" value="1"/>
</dbReference>
<dbReference type="GO" id="GO:0042597">
    <property type="term" value="C:periplasmic space"/>
    <property type="evidence" value="ECO:0007669"/>
    <property type="project" value="UniProtKB-SubCell"/>
</dbReference>
<evidence type="ECO:0000256" key="3">
    <source>
        <dbReference type="ARBA" id="ARBA00014754"/>
    </source>
</evidence>
<keyword evidence="9" id="KW-0969">Cilium</keyword>
<name>A0A6N4E0R6_9GAMM</name>
<evidence type="ECO:0000313" key="9">
    <source>
        <dbReference type="EMBL" id="PUE04694.1"/>
    </source>
</evidence>
<dbReference type="PANTHER" id="PTHR36307:SF1">
    <property type="entry name" value="FLAGELLA BASAL BODY P-RING FORMATION PROTEIN FLGA"/>
    <property type="match status" value="1"/>
</dbReference>
<evidence type="ECO:0000256" key="7">
    <source>
        <dbReference type="SAM" id="MobiDB-lite"/>
    </source>
</evidence>
<dbReference type="InterPro" id="IPR041231">
    <property type="entry name" value="FlgA_N"/>
</dbReference>
<evidence type="ECO:0000313" key="10">
    <source>
        <dbReference type="Proteomes" id="UP000250928"/>
    </source>
</evidence>
<dbReference type="InterPro" id="IPR013974">
    <property type="entry name" value="SAF"/>
</dbReference>
<keyword evidence="9" id="KW-0282">Flagellum</keyword>
<organism evidence="9 10">
    <name type="scientific">Candidatus Sedimenticola endophacoides</name>
    <dbReference type="NCBI Taxonomy" id="2548426"/>
    <lineage>
        <taxon>Bacteria</taxon>
        <taxon>Pseudomonadati</taxon>
        <taxon>Pseudomonadota</taxon>
        <taxon>Gammaproteobacteria</taxon>
        <taxon>Chromatiales</taxon>
        <taxon>Sedimenticolaceae</taxon>
        <taxon>Sedimenticola</taxon>
    </lineage>
</organism>
<protein>
    <recommendedName>
        <fullName evidence="3">Flagella basal body P-ring formation protein FlgA</fullName>
    </recommendedName>
</protein>
<dbReference type="Gene3D" id="2.30.30.760">
    <property type="match status" value="1"/>
</dbReference>
<dbReference type="AlphaFoldDB" id="A0A6N4E0R6"/>
<evidence type="ECO:0000256" key="2">
    <source>
        <dbReference type="ARBA" id="ARBA00010474"/>
    </source>
</evidence>
<proteinExistence type="inferred from homology"/>
<dbReference type="InterPro" id="IPR017585">
    <property type="entry name" value="SAF_FlgA"/>
</dbReference>
<evidence type="ECO:0000256" key="6">
    <source>
        <dbReference type="ARBA" id="ARBA00025643"/>
    </source>
</evidence>
<gene>
    <name evidence="9" type="ORF">C3L24_02710</name>
</gene>
<dbReference type="Gene3D" id="3.90.1210.10">
    <property type="entry name" value="Antifreeze-like/N-acetylneuraminic acid synthase C-terminal domain"/>
    <property type="match status" value="1"/>
</dbReference>
<keyword evidence="9" id="KW-0966">Cell projection</keyword>
<comment type="caution">
    <text evidence="9">The sequence shown here is derived from an EMBL/GenBank/DDBJ whole genome shotgun (WGS) entry which is preliminary data.</text>
</comment>
<keyword evidence="5" id="KW-0574">Periplasm</keyword>
<dbReference type="GO" id="GO:0044780">
    <property type="term" value="P:bacterial-type flagellum assembly"/>
    <property type="evidence" value="ECO:0007669"/>
    <property type="project" value="InterPro"/>
</dbReference>
<evidence type="ECO:0000256" key="4">
    <source>
        <dbReference type="ARBA" id="ARBA00022729"/>
    </source>
</evidence>
<dbReference type="Proteomes" id="UP000250928">
    <property type="component" value="Unassembled WGS sequence"/>
</dbReference>
<evidence type="ECO:0000256" key="5">
    <source>
        <dbReference type="ARBA" id="ARBA00022764"/>
    </source>
</evidence>
<reference evidence="9 10" key="1">
    <citation type="submission" date="2018-01" db="EMBL/GenBank/DDBJ databases">
        <title>Novel co-symbiosis in the lucinid bivalve Phacoides pectinatus.</title>
        <authorList>
            <person name="Lim S.J."/>
            <person name="Davis B.G."/>
            <person name="Gill D.E."/>
            <person name="Engel A.S."/>
            <person name="Anderson L.C."/>
            <person name="Campbell B.J."/>
        </authorList>
    </citation>
    <scope>NUCLEOTIDE SEQUENCE [LARGE SCALE GENOMIC DNA]</scope>
    <source>
        <strain evidence="9">N3_P5</strain>
    </source>
</reference>
<sequence length="276" mass="30534">MSHPPRHAPGGEPHTGTGFAKSPASQPGPSKDRRRDTLNQPPRNQRFLLSLLLVCAGLPSLGEEAARHQAHERIREAAERHILNDPQPAEGRLELEVGHLDSRLRLNACDHPLETFTPDGSGTGSRATVGVRCHTPTPWTLYVPVTRALYQPVLVTSQSLARGRRLKSGDLHLEERDTTRLHRGYLTDPRQALGNTLKRSLRMESVLLPTHIKAPYAIKRGERVSIIAKSGELYVRMQGKALESGALNDRIQVRNESSDRKIEALVTARGVVEVTL</sequence>
<comment type="similarity">
    <text evidence="2">Belongs to the FlgA family.</text>
</comment>